<accession>A0AA97JVX1</accession>
<evidence type="ECO:0000256" key="1">
    <source>
        <dbReference type="PROSITE-ProRule" id="PRU00176"/>
    </source>
</evidence>
<reference evidence="5" key="1">
    <citation type="submission" date="2025-08" db="UniProtKB">
        <authorList>
            <consortium name="RefSeq"/>
        </authorList>
    </citation>
    <scope>IDENTIFICATION</scope>
    <source>
        <tissue evidence="5">Blood</tissue>
    </source>
</reference>
<feature type="region of interest" description="Disordered" evidence="2">
    <location>
        <begin position="79"/>
        <end position="236"/>
    </location>
</feature>
<feature type="region of interest" description="Disordered" evidence="2">
    <location>
        <begin position="508"/>
        <end position="570"/>
    </location>
</feature>
<dbReference type="Gene3D" id="1.25.40.10">
    <property type="entry name" value="Tetratricopeptide repeat domain"/>
    <property type="match status" value="1"/>
</dbReference>
<dbReference type="InterPro" id="IPR012677">
    <property type="entry name" value="Nucleotide-bd_a/b_plait_sf"/>
</dbReference>
<keyword evidence="4" id="KW-1185">Reference proteome</keyword>
<dbReference type="AlphaFoldDB" id="A0AA97JVX1"/>
<dbReference type="KEGG" id="emc:129337041"/>
<evidence type="ECO:0000256" key="2">
    <source>
        <dbReference type="SAM" id="MobiDB-lite"/>
    </source>
</evidence>
<dbReference type="InterPro" id="IPR035979">
    <property type="entry name" value="RBD_domain_sf"/>
</dbReference>
<dbReference type="InterPro" id="IPR019734">
    <property type="entry name" value="TPR_rpt"/>
</dbReference>
<keyword evidence="1" id="KW-0694">RNA-binding</keyword>
<dbReference type="PROSITE" id="PS50102">
    <property type="entry name" value="RRM"/>
    <property type="match status" value="1"/>
</dbReference>
<feature type="region of interest" description="Disordered" evidence="2">
    <location>
        <begin position="17"/>
        <end position="39"/>
    </location>
</feature>
<dbReference type="RefSeq" id="XP_054846475.1">
    <property type="nucleotide sequence ID" value="XM_054990500.1"/>
</dbReference>
<dbReference type="GeneID" id="129337041"/>
<dbReference type="InterPro" id="IPR011990">
    <property type="entry name" value="TPR-like_helical_dom_sf"/>
</dbReference>
<feature type="domain" description="RRM" evidence="3">
    <location>
        <begin position="432"/>
        <end position="504"/>
    </location>
</feature>
<feature type="compositionally biased region" description="Basic and acidic residues" evidence="2">
    <location>
        <begin position="117"/>
        <end position="128"/>
    </location>
</feature>
<evidence type="ECO:0000313" key="5">
    <source>
        <dbReference type="RefSeq" id="XP_054846475.1"/>
    </source>
</evidence>
<dbReference type="SMART" id="SM00360">
    <property type="entry name" value="RRM"/>
    <property type="match status" value="1"/>
</dbReference>
<proteinExistence type="predicted"/>
<organism evidence="4 5">
    <name type="scientific">Eublepharis macularius</name>
    <name type="common">Leopard gecko</name>
    <name type="synonym">Cyrtodactylus macularius</name>
    <dbReference type="NCBI Taxonomy" id="481883"/>
    <lineage>
        <taxon>Eukaryota</taxon>
        <taxon>Metazoa</taxon>
        <taxon>Chordata</taxon>
        <taxon>Craniata</taxon>
        <taxon>Vertebrata</taxon>
        <taxon>Euteleostomi</taxon>
        <taxon>Lepidosauria</taxon>
        <taxon>Squamata</taxon>
        <taxon>Bifurcata</taxon>
        <taxon>Gekkota</taxon>
        <taxon>Eublepharidae</taxon>
        <taxon>Eublepharinae</taxon>
        <taxon>Eublepharis</taxon>
    </lineage>
</organism>
<gene>
    <name evidence="5" type="primary">TTC31</name>
</gene>
<feature type="compositionally biased region" description="Basic and acidic residues" evidence="2">
    <location>
        <begin position="211"/>
        <end position="228"/>
    </location>
</feature>
<evidence type="ECO:0000313" key="4">
    <source>
        <dbReference type="Proteomes" id="UP001190640"/>
    </source>
</evidence>
<feature type="compositionally biased region" description="Basic and acidic residues" evidence="2">
    <location>
        <begin position="80"/>
        <end position="99"/>
    </location>
</feature>
<feature type="compositionally biased region" description="Acidic residues" evidence="2">
    <location>
        <begin position="179"/>
        <end position="192"/>
    </location>
</feature>
<dbReference type="Proteomes" id="UP001190640">
    <property type="component" value="Chromosome 10"/>
</dbReference>
<dbReference type="Pfam" id="PF00076">
    <property type="entry name" value="RRM_1"/>
    <property type="match status" value="1"/>
</dbReference>
<protein>
    <submittedName>
        <fullName evidence="5">Tetratricopeptide repeat protein 31 isoform X1</fullName>
    </submittedName>
</protein>
<evidence type="ECO:0000259" key="3">
    <source>
        <dbReference type="PROSITE" id="PS50102"/>
    </source>
</evidence>
<dbReference type="SUPFAM" id="SSF48452">
    <property type="entry name" value="TPR-like"/>
    <property type="match status" value="1"/>
</dbReference>
<feature type="compositionally biased region" description="Polar residues" evidence="2">
    <location>
        <begin position="561"/>
        <end position="570"/>
    </location>
</feature>
<feature type="compositionally biased region" description="Basic residues" evidence="2">
    <location>
        <begin position="100"/>
        <end position="116"/>
    </location>
</feature>
<name>A0AA97JVX1_EUBMA</name>
<dbReference type="SUPFAM" id="SSF54928">
    <property type="entry name" value="RNA-binding domain, RBD"/>
    <property type="match status" value="1"/>
</dbReference>
<sequence length="570" mass="62890">MDGLGYLYYEDETDDSFSCDDWEAHSEPEEEEEAAQSAGPATFCGLKKAFLCKPSAPSLLASGSPDASLLSFVLPQKQRVTAEEAERNAKELVAEEERVKKKAEKKRLKKKRQKDRKRQEKRNQELEAKGQAQPAKPSDRKEGASLADVLSVLRSGPPEPEDGSARDPSKSQTSPGCSTEEEEEEELEEELDLTSSFVSKARLKVSTRPPLRKEKTARPQQVEQEKVPRPGPKKTPVEQSMVLADCGNETAERGCYWEAVLLFTEAVKLNPKEYRFFGNRSFCYEKLQCYPEALRDARLALRLQPGWPKGLFRQGKALMGLKQYADAARTFEELLQLDGLRGDAAMQLQQCHAQLLQNSFAQRAAAAAPSLPLPPAWSGLAKESQRPLPGGWPLASRSPQVGMHLASLTITNSKCPRVPPPSAAAAPVREWFAVWVGNLTPKVSQEVLLRYFQPFGPIHSVRCLPQKFCAFINYVHQDAAEAAYVALQGVEVEGSTLLLQLKHPVHATPPAAKAPSGTQRPLQREQARPPSPWAVPGRIPVVPKGTSAVLDTSPRGELRQKSCSCSELKS</sequence>
<dbReference type="PANTHER" id="PTHR47678">
    <property type="entry name" value="TETRATRICOPEPTIDE REPEAT PROTEIN 31"/>
    <property type="match status" value="1"/>
</dbReference>
<dbReference type="CTD" id="64427"/>
<dbReference type="Gene3D" id="3.30.70.330">
    <property type="match status" value="1"/>
</dbReference>
<dbReference type="SMART" id="SM00028">
    <property type="entry name" value="TPR"/>
    <property type="match status" value="3"/>
</dbReference>
<dbReference type="InterPro" id="IPR000504">
    <property type="entry name" value="RRM_dom"/>
</dbReference>
<dbReference type="PANTHER" id="PTHR47678:SF1">
    <property type="entry name" value="TETRATRICOPEPTIDE REPEAT PROTEIN 31"/>
    <property type="match status" value="1"/>
</dbReference>
<dbReference type="GO" id="GO:0003723">
    <property type="term" value="F:RNA binding"/>
    <property type="evidence" value="ECO:0007669"/>
    <property type="project" value="UniProtKB-UniRule"/>
</dbReference>